<keyword evidence="2" id="KW-0804">Transcription</keyword>
<protein>
    <submittedName>
        <fullName evidence="4">AraC family transcriptional regulator</fullName>
    </submittedName>
</protein>
<dbReference type="CDD" id="cd06124">
    <property type="entry name" value="cupin_NimR-like_N"/>
    <property type="match status" value="1"/>
</dbReference>
<dbReference type="InterPro" id="IPR018060">
    <property type="entry name" value="HTH_AraC"/>
</dbReference>
<dbReference type="PROSITE" id="PS01124">
    <property type="entry name" value="HTH_ARAC_FAMILY_2"/>
    <property type="match status" value="1"/>
</dbReference>
<gene>
    <name evidence="4" type="ORF">D3W54_04700</name>
</gene>
<dbReference type="RefSeq" id="WP_153468768.1">
    <property type="nucleotide sequence ID" value="NZ_QYAZ01000001.1"/>
</dbReference>
<dbReference type="Proteomes" id="UP000427842">
    <property type="component" value="Unassembled WGS sequence"/>
</dbReference>
<evidence type="ECO:0000313" key="4">
    <source>
        <dbReference type="EMBL" id="KAB8123622.1"/>
    </source>
</evidence>
<proteinExistence type="predicted"/>
<accession>A0ABQ6VTU8</accession>
<dbReference type="InterPro" id="IPR014710">
    <property type="entry name" value="RmlC-like_jellyroll"/>
</dbReference>
<feature type="domain" description="HTH araC/xylS-type" evidence="3">
    <location>
        <begin position="164"/>
        <end position="264"/>
    </location>
</feature>
<dbReference type="SUPFAM" id="SSF46689">
    <property type="entry name" value="Homeodomain-like"/>
    <property type="match status" value="2"/>
</dbReference>
<evidence type="ECO:0000259" key="3">
    <source>
        <dbReference type="PROSITE" id="PS01124"/>
    </source>
</evidence>
<evidence type="ECO:0000313" key="5">
    <source>
        <dbReference type="Proteomes" id="UP000427842"/>
    </source>
</evidence>
<evidence type="ECO:0000256" key="2">
    <source>
        <dbReference type="ARBA" id="ARBA00023163"/>
    </source>
</evidence>
<dbReference type="SUPFAM" id="SSF51182">
    <property type="entry name" value="RmlC-like cupins"/>
    <property type="match status" value="1"/>
</dbReference>
<keyword evidence="5" id="KW-1185">Reference proteome</keyword>
<comment type="caution">
    <text evidence="4">The sequence shown here is derived from an EMBL/GenBank/DDBJ whole genome shotgun (WGS) entry which is preliminary data.</text>
</comment>
<dbReference type="PANTHER" id="PTHR11019:SF199">
    <property type="entry name" value="HTH-TYPE TRANSCRIPTIONAL REGULATOR NIMR"/>
    <property type="match status" value="1"/>
</dbReference>
<dbReference type="Pfam" id="PF12833">
    <property type="entry name" value="HTH_18"/>
    <property type="match status" value="1"/>
</dbReference>
<dbReference type="InterPro" id="IPR011051">
    <property type="entry name" value="RmlC_Cupin_sf"/>
</dbReference>
<dbReference type="SMART" id="SM00342">
    <property type="entry name" value="HTH_ARAC"/>
    <property type="match status" value="1"/>
</dbReference>
<reference evidence="4 5" key="1">
    <citation type="submission" date="2018-09" db="EMBL/GenBank/DDBJ databases">
        <title>Genome sequence and characterization of the bcs clusters for the production of nanocellulose from the low pH resistant strain Komagataeibacter medellinensis ID13488.</title>
        <authorList>
            <person name="Hernandez-Arriaga A.M."/>
            <person name="Del Cerro C."/>
            <person name="Urbina L."/>
            <person name="Eceiza A."/>
            <person name="Retegi A."/>
            <person name="Prieto M.A."/>
        </authorList>
    </citation>
    <scope>NUCLEOTIDE SEQUENCE [LARGE SCALE GENOMIC DNA]</scope>
    <source>
        <strain evidence="4 5">ID13488</strain>
    </source>
</reference>
<organism evidence="4 5">
    <name type="scientific">Komagataeibacter medellinensis</name>
    <dbReference type="NCBI Taxonomy" id="1177712"/>
    <lineage>
        <taxon>Bacteria</taxon>
        <taxon>Pseudomonadati</taxon>
        <taxon>Pseudomonadota</taxon>
        <taxon>Alphaproteobacteria</taxon>
        <taxon>Acetobacterales</taxon>
        <taxon>Acetobacteraceae</taxon>
        <taxon>Komagataeibacter</taxon>
    </lineage>
</organism>
<dbReference type="EMBL" id="QYAZ01000001">
    <property type="protein sequence ID" value="KAB8123622.1"/>
    <property type="molecule type" value="Genomic_DNA"/>
</dbReference>
<dbReference type="Gene3D" id="1.10.10.60">
    <property type="entry name" value="Homeodomain-like"/>
    <property type="match status" value="1"/>
</dbReference>
<name>A0ABQ6VTU8_9PROT</name>
<dbReference type="InterPro" id="IPR009057">
    <property type="entry name" value="Homeodomain-like_sf"/>
</dbReference>
<dbReference type="Gene3D" id="2.60.120.10">
    <property type="entry name" value="Jelly Rolls"/>
    <property type="match status" value="1"/>
</dbReference>
<dbReference type="PANTHER" id="PTHR11019">
    <property type="entry name" value="HTH-TYPE TRANSCRIPTIONAL REGULATOR NIMR"/>
    <property type="match status" value="1"/>
</dbReference>
<sequence length="274" mass="30618">MPILSDRSTEQDWIEPDEVPRRIVAYGYAFEHLDKIELEFHCHVKSQIMMVQSGALSCEVEGGFWIVPPHSAIWIPGGARHTVYASGVLKGYNAFIDPAASPAALRSCRAIAITPLLRELLARTAALPLFYETTDAITRMQDVLLDELAAAAVENLHLPMPRDMRVRKIVDRMIEVPSEQAPMTVWASQAGLSTRTLSRLILRETGMSFSRWRQQLCVMLAIKWLATGMTIQQVANALGYESVPSFVTMFRNVLGAPPGRYMAERYSKTGPIEN</sequence>
<keyword evidence="1" id="KW-0805">Transcription regulation</keyword>
<evidence type="ECO:0000256" key="1">
    <source>
        <dbReference type="ARBA" id="ARBA00023015"/>
    </source>
</evidence>